<dbReference type="AlphaFoldDB" id="A0A239BTL9"/>
<evidence type="ECO:0000313" key="1">
    <source>
        <dbReference type="EMBL" id="SNS10404.1"/>
    </source>
</evidence>
<reference evidence="2" key="1">
    <citation type="submission" date="2017-06" db="EMBL/GenBank/DDBJ databases">
        <authorList>
            <person name="Varghese N."/>
            <person name="Submissions S."/>
        </authorList>
    </citation>
    <scope>NUCLEOTIDE SEQUENCE [LARGE SCALE GENOMIC DNA]</scope>
    <source>
        <strain evidence="2">DSM 46839</strain>
    </source>
</reference>
<evidence type="ECO:0000313" key="2">
    <source>
        <dbReference type="Proteomes" id="UP000198373"/>
    </source>
</evidence>
<dbReference type="Proteomes" id="UP000198373">
    <property type="component" value="Unassembled WGS sequence"/>
</dbReference>
<gene>
    <name evidence="1" type="ORF">SAMN06893096_10225</name>
</gene>
<keyword evidence="2" id="KW-1185">Reference proteome</keyword>
<accession>A0A239BTL9</accession>
<dbReference type="OrthoDB" id="5189469at2"/>
<organism evidence="1 2">
    <name type="scientific">Geodermatophilus pulveris</name>
    <dbReference type="NCBI Taxonomy" id="1564159"/>
    <lineage>
        <taxon>Bacteria</taxon>
        <taxon>Bacillati</taxon>
        <taxon>Actinomycetota</taxon>
        <taxon>Actinomycetes</taxon>
        <taxon>Geodermatophilales</taxon>
        <taxon>Geodermatophilaceae</taxon>
        <taxon>Geodermatophilus</taxon>
    </lineage>
</organism>
<proteinExistence type="predicted"/>
<protein>
    <submittedName>
        <fullName evidence="1">Uncharacterized protein</fullName>
    </submittedName>
</protein>
<sequence length="89" mass="9004">MAAVVVAAIAGSAAVPLSNDETVRQQAALQGDPPPDHGDGLSPRYATAARLTVVGAVTKPGAWFEVLEGAPAPLVRAHPAADGRQSPDR</sequence>
<name>A0A239BTL9_9ACTN</name>
<dbReference type="EMBL" id="FZOO01000002">
    <property type="protein sequence ID" value="SNS10404.1"/>
    <property type="molecule type" value="Genomic_DNA"/>
</dbReference>
<dbReference type="RefSeq" id="WP_143424925.1">
    <property type="nucleotide sequence ID" value="NZ_FZOO01000002.1"/>
</dbReference>